<dbReference type="AlphaFoldDB" id="A0A9P6ZB16"/>
<dbReference type="Gene3D" id="1.10.167.10">
    <property type="entry name" value="Regulator of G-protein Signalling 4, domain 2"/>
    <property type="match status" value="1"/>
</dbReference>
<dbReference type="Pfam" id="PF00615">
    <property type="entry name" value="RGS"/>
    <property type="match status" value="1"/>
</dbReference>
<reference evidence="3 4" key="1">
    <citation type="journal article" date="2020" name="Microb. Genom.">
        <title>Genetic diversity of clinical and environmental Mucorales isolates obtained from an investigation of mucormycosis cases among solid organ transplant recipients.</title>
        <authorList>
            <person name="Nguyen M.H."/>
            <person name="Kaul D."/>
            <person name="Muto C."/>
            <person name="Cheng S.J."/>
            <person name="Richter R.A."/>
            <person name="Bruno V.M."/>
            <person name="Liu G."/>
            <person name="Beyhan S."/>
            <person name="Sundermann A.J."/>
            <person name="Mounaud S."/>
            <person name="Pasculle A.W."/>
            <person name="Nierman W.C."/>
            <person name="Driscoll E."/>
            <person name="Cumbie R."/>
            <person name="Clancy C.J."/>
            <person name="Dupont C.L."/>
        </authorList>
    </citation>
    <scope>NUCLEOTIDE SEQUENCE [LARGE SCALE GENOMIC DNA]</scope>
    <source>
        <strain evidence="3 4">GL24</strain>
    </source>
</reference>
<dbReference type="SUPFAM" id="SSF48097">
    <property type="entry name" value="Regulator of G-protein signaling, RGS"/>
    <property type="match status" value="1"/>
</dbReference>
<feature type="compositionally biased region" description="Polar residues" evidence="1">
    <location>
        <begin position="1"/>
        <end position="16"/>
    </location>
</feature>
<proteinExistence type="predicted"/>
<dbReference type="PANTHER" id="PTHR10845:SF192">
    <property type="entry name" value="DOUBLE HIT, ISOFORM B"/>
    <property type="match status" value="1"/>
</dbReference>
<dbReference type="SMART" id="SM00315">
    <property type="entry name" value="RGS"/>
    <property type="match status" value="1"/>
</dbReference>
<sequence length="260" mass="30459">MTELYTANSNSYFPSNDNEESKPRYRHRSSSVSSLLSLNLIPSFDGHTLYKLKTARSTKKIERFFGEDAPHDICIKEIKKEGLKAILQSKYPLCYFLYHLLDEYSSENLFFFIELEQYESFKYTSAGQQIATAQHIYNTYIAKNSYFEVNLDDKVCREVTLALEQKDVKCFDTAKRAVYSLLESSYIRFRTSDTFDLMAKECGELTTEYKKETKLAAINRLFNYIEQQNQKAHLSSTQKQYELMRSMIYEFCNTYIGVTI</sequence>
<evidence type="ECO:0000256" key="1">
    <source>
        <dbReference type="SAM" id="MobiDB-lite"/>
    </source>
</evidence>
<evidence type="ECO:0000313" key="4">
    <source>
        <dbReference type="Proteomes" id="UP000740926"/>
    </source>
</evidence>
<dbReference type="EMBL" id="JAANIU010000182">
    <property type="protein sequence ID" value="KAG1574354.1"/>
    <property type="molecule type" value="Genomic_DNA"/>
</dbReference>
<organism evidence="3 4">
    <name type="scientific">Rhizopus delemar</name>
    <dbReference type="NCBI Taxonomy" id="936053"/>
    <lineage>
        <taxon>Eukaryota</taxon>
        <taxon>Fungi</taxon>
        <taxon>Fungi incertae sedis</taxon>
        <taxon>Mucoromycota</taxon>
        <taxon>Mucoromycotina</taxon>
        <taxon>Mucoromycetes</taxon>
        <taxon>Mucorales</taxon>
        <taxon>Mucorineae</taxon>
        <taxon>Rhizopodaceae</taxon>
        <taxon>Rhizopus</taxon>
    </lineage>
</organism>
<keyword evidence="4" id="KW-1185">Reference proteome</keyword>
<evidence type="ECO:0000259" key="2">
    <source>
        <dbReference type="PROSITE" id="PS50132"/>
    </source>
</evidence>
<dbReference type="Proteomes" id="UP000740926">
    <property type="component" value="Unassembled WGS sequence"/>
</dbReference>
<dbReference type="PROSITE" id="PS50132">
    <property type="entry name" value="RGS"/>
    <property type="match status" value="1"/>
</dbReference>
<dbReference type="PRINTS" id="PR01301">
    <property type="entry name" value="RGSPROTEIN"/>
</dbReference>
<gene>
    <name evidence="3" type="ORF">G6F50_002041</name>
</gene>
<dbReference type="InterPro" id="IPR036305">
    <property type="entry name" value="RGS_sf"/>
</dbReference>
<dbReference type="CDD" id="cd07440">
    <property type="entry name" value="RGS"/>
    <property type="match status" value="1"/>
</dbReference>
<feature type="region of interest" description="Disordered" evidence="1">
    <location>
        <begin position="1"/>
        <end position="24"/>
    </location>
</feature>
<accession>A0A9P6ZB16</accession>
<name>A0A9P6ZB16_9FUNG</name>
<dbReference type="PANTHER" id="PTHR10845">
    <property type="entry name" value="REGULATOR OF G PROTEIN SIGNALING"/>
    <property type="match status" value="1"/>
</dbReference>
<evidence type="ECO:0000313" key="3">
    <source>
        <dbReference type="EMBL" id="KAG1574354.1"/>
    </source>
</evidence>
<feature type="domain" description="RGS" evidence="2">
    <location>
        <begin position="82"/>
        <end position="185"/>
    </location>
</feature>
<comment type="caution">
    <text evidence="3">The sequence shown here is derived from an EMBL/GenBank/DDBJ whole genome shotgun (WGS) entry which is preliminary data.</text>
</comment>
<protein>
    <recommendedName>
        <fullName evidence="2">RGS domain-containing protein</fullName>
    </recommendedName>
</protein>
<dbReference type="InterPro" id="IPR016137">
    <property type="entry name" value="RGS"/>
</dbReference>
<dbReference type="InterPro" id="IPR044926">
    <property type="entry name" value="RGS_subdomain_2"/>
</dbReference>